<feature type="chain" id="PRO_5045160465" description="Dicarboxylate transport domain-containing protein" evidence="1">
    <location>
        <begin position="22"/>
        <end position="673"/>
    </location>
</feature>
<dbReference type="EMBL" id="AP024545">
    <property type="protein sequence ID" value="BCT91190.1"/>
    <property type="molecule type" value="Genomic_DNA"/>
</dbReference>
<reference evidence="2 3" key="1">
    <citation type="submission" date="2021-03" db="EMBL/GenBank/DDBJ databases">
        <title>Complete Genome Sequences of Two Lysobacter Strains Isolated from Sea Water (Lysobacter caseinilyticus) and Soil (Lysobacter helvus) in South Korea.</title>
        <authorList>
            <person name="Watanabe Y."/>
            <person name="Arakawa K."/>
        </authorList>
    </citation>
    <scope>NUCLEOTIDE SEQUENCE [LARGE SCALE GENOMIC DNA]</scope>
    <source>
        <strain evidence="2 3">KVB24</strain>
    </source>
</reference>
<dbReference type="Proteomes" id="UP000681317">
    <property type="component" value="Chromosome"/>
</dbReference>
<dbReference type="RefSeq" id="WP_213435214.1">
    <property type="nucleotide sequence ID" value="NZ_AP024545.1"/>
</dbReference>
<gene>
    <name evidence="2" type="ORF">LYSCAS_02140</name>
</gene>
<accession>A0ABM7Q1Z4</accession>
<feature type="signal peptide" evidence="1">
    <location>
        <begin position="1"/>
        <end position="21"/>
    </location>
</feature>
<organism evidence="2 3">
    <name type="scientific">Noviluteimonas caseinilytica</name>
    <dbReference type="NCBI Taxonomy" id="2675101"/>
    <lineage>
        <taxon>Bacteria</taxon>
        <taxon>Pseudomonadati</taxon>
        <taxon>Pseudomonadota</taxon>
        <taxon>Gammaproteobacteria</taxon>
        <taxon>Lysobacterales</taxon>
        <taxon>Lysobacteraceae</taxon>
        <taxon>Noviluteimonas</taxon>
    </lineage>
</organism>
<evidence type="ECO:0000313" key="2">
    <source>
        <dbReference type="EMBL" id="BCT91190.1"/>
    </source>
</evidence>
<evidence type="ECO:0000313" key="3">
    <source>
        <dbReference type="Proteomes" id="UP000681317"/>
    </source>
</evidence>
<sequence>MKPLRHAVALLLALFAGVAHARTLDADIARVRLPIATLEGVHVHLDWPANATEGALHLTAARVDAPDLGVHARNLAWTCPLRRAPRAGWQCDGTLRSGRDTFALSIAFDAADTRARFGRGRGVLAVERNAATPDLTRVDLAQVPIAWAQGLLSQAWADARLQGGTLDGRVDVRSPKRGPLQIAGHLQTNGLKLETTDASIAGDHLAGAFDFDYRINDAPTPSLLTLDGTLRGGEFLVGTTYVALPATPVALSIAAEHRVGDGWRLPRLSWDDGNVLQVTGSATFAEDAALRALDLQVRSRDLAPVRDRYLSGVLGNAGLGELALSGALDAHVRLDESGLRDFVATPHAVDIVDPGGRFAFHGLDGELRFSGDAAETSALRWHDGALYGLKFDAASLPLRSERGAIALTAPVDVPFLGGSLRFEDMTLRPPANGQGADAVFGLRVDHLDIGQLATTFGWPAFRGELTGRLPRAHYANERLDFEGGLSMAMFDGRVDVSSLSMERPFGVAPTLAADLRIDDLDLLALTEVFDFGSITGRLDGTIDALRLVDWSVTAFDARLHTDTPPRGVRQRISQRAVQSISSVGDSSFVTTLQGKLIGLFDDFGYRRIGIGCRLANEVCEMTGLRSAGDTFTIVDGAGIPRLTVNGIHRRVDWPTLVERLAAVGSGEVKPVVE</sequence>
<keyword evidence="1" id="KW-0732">Signal</keyword>
<name>A0ABM7Q1Z4_9GAMM</name>
<evidence type="ECO:0000256" key="1">
    <source>
        <dbReference type="SAM" id="SignalP"/>
    </source>
</evidence>
<keyword evidence="3" id="KW-1185">Reference proteome</keyword>
<evidence type="ECO:0008006" key="4">
    <source>
        <dbReference type="Google" id="ProtNLM"/>
    </source>
</evidence>
<proteinExistence type="predicted"/>
<protein>
    <recommendedName>
        <fullName evidence="4">Dicarboxylate transport domain-containing protein</fullName>
    </recommendedName>
</protein>